<comment type="caution">
    <text evidence="3">The sequence shown here is derived from an EMBL/GenBank/DDBJ whole genome shotgun (WGS) entry which is preliminary data.</text>
</comment>
<protein>
    <submittedName>
        <fullName evidence="3">HAD family hydrolase</fullName>
        <ecNumber evidence="3">3.1.3.-</ecNumber>
    </submittedName>
</protein>
<dbReference type="GO" id="GO:0016787">
    <property type="term" value="F:hydrolase activity"/>
    <property type="evidence" value="ECO:0007669"/>
    <property type="project" value="UniProtKB-KW"/>
</dbReference>
<dbReference type="InterPro" id="IPR050155">
    <property type="entry name" value="HAD-like_hydrolase_sf"/>
</dbReference>
<keyword evidence="1 3" id="KW-0378">Hydrolase</keyword>
<dbReference type="Pfam" id="PF00702">
    <property type="entry name" value="Hydrolase"/>
    <property type="match status" value="1"/>
</dbReference>
<evidence type="ECO:0000313" key="3">
    <source>
        <dbReference type="EMBL" id="MDY0409101.1"/>
    </source>
</evidence>
<keyword evidence="2" id="KW-0460">Magnesium</keyword>
<dbReference type="Proteomes" id="UP001275315">
    <property type="component" value="Unassembled WGS sequence"/>
</dbReference>
<dbReference type="InterPro" id="IPR023214">
    <property type="entry name" value="HAD_sf"/>
</dbReference>
<dbReference type="Gene3D" id="3.40.50.1000">
    <property type="entry name" value="HAD superfamily/HAD-like"/>
    <property type="match status" value="1"/>
</dbReference>
<name>A0ABU5CRV5_9BACI</name>
<reference evidence="3 4" key="1">
    <citation type="submission" date="2023-10" db="EMBL/GenBank/DDBJ databases">
        <title>Virgibacillus soli CC-YMP-6 genome.</title>
        <authorList>
            <person name="Miliotis G."/>
            <person name="Sengupta P."/>
            <person name="Hameed A."/>
            <person name="Chuvochina M."/>
            <person name="Mcdonagh F."/>
            <person name="Simpson A.C."/>
            <person name="Singh N.K."/>
            <person name="Rekha P.D."/>
            <person name="Raman K."/>
            <person name="Hugenholtz P."/>
            <person name="Venkateswaran K."/>
        </authorList>
    </citation>
    <scope>NUCLEOTIDE SEQUENCE [LARGE SCALE GENOMIC DNA]</scope>
    <source>
        <strain evidence="3 4">CC-YMP-6</strain>
    </source>
</reference>
<organism evidence="3 4">
    <name type="scientific">Paracerasibacillus soli</name>
    <dbReference type="NCBI Taxonomy" id="480284"/>
    <lineage>
        <taxon>Bacteria</taxon>
        <taxon>Bacillati</taxon>
        <taxon>Bacillota</taxon>
        <taxon>Bacilli</taxon>
        <taxon>Bacillales</taxon>
        <taxon>Bacillaceae</taxon>
        <taxon>Paracerasibacillus</taxon>
    </lineage>
</organism>
<dbReference type="SUPFAM" id="SSF56784">
    <property type="entry name" value="HAD-like"/>
    <property type="match status" value="1"/>
</dbReference>
<keyword evidence="4" id="KW-1185">Reference proteome</keyword>
<accession>A0ABU5CRV5</accession>
<dbReference type="RefSeq" id="WP_320379915.1">
    <property type="nucleotide sequence ID" value="NZ_JAWDIQ010000002.1"/>
</dbReference>
<dbReference type="EC" id="3.1.3.-" evidence="3"/>
<evidence type="ECO:0000313" key="4">
    <source>
        <dbReference type="Proteomes" id="UP001275315"/>
    </source>
</evidence>
<proteinExistence type="predicted"/>
<dbReference type="InterPro" id="IPR036412">
    <property type="entry name" value="HAD-like_sf"/>
</dbReference>
<evidence type="ECO:0000256" key="1">
    <source>
        <dbReference type="ARBA" id="ARBA00022801"/>
    </source>
</evidence>
<gene>
    <name evidence="3" type="ORF">RWD45_11685</name>
</gene>
<dbReference type="CDD" id="cd01427">
    <property type="entry name" value="HAD_like"/>
    <property type="match status" value="1"/>
</dbReference>
<dbReference type="SFLD" id="SFLDG01129">
    <property type="entry name" value="C1.5:_HAD__Beta-PGM__Phosphata"/>
    <property type="match status" value="1"/>
</dbReference>
<sequence length="281" mass="32227">MLQDIKVIIFDLDGTVYQDTHHFKYYAQRLCEKLPQEVHEAFWRDYDAAVGGTHALQIGTIYDVKEDLILKQKDNEVVAGLTWDGNEVSKEKLQEIYGGRTLSYDFNTMLNVGDLWWIPGSISRHYGINDEDAQTSFGETRLYMMTEKFKMEQIPGFKALLHSLADKVKVVLLTNSPEEDSEVILHKVGIADVFDYKIFNGKKPIHTKKHLQSVKDRYDVDFHEILSIGDNAINEIIPAKELGCKTILIDPHHIFAGEGMANFADMRVENIEGYMELLKQK</sequence>
<evidence type="ECO:0000256" key="2">
    <source>
        <dbReference type="ARBA" id="ARBA00022842"/>
    </source>
</evidence>
<dbReference type="SFLD" id="SFLDS00003">
    <property type="entry name" value="Haloacid_Dehalogenase"/>
    <property type="match status" value="1"/>
</dbReference>
<dbReference type="EMBL" id="JAWDIQ010000002">
    <property type="protein sequence ID" value="MDY0409101.1"/>
    <property type="molecule type" value="Genomic_DNA"/>
</dbReference>
<dbReference type="PANTHER" id="PTHR43434:SF1">
    <property type="entry name" value="PHOSPHOGLYCOLATE PHOSPHATASE"/>
    <property type="match status" value="1"/>
</dbReference>
<dbReference type="PANTHER" id="PTHR43434">
    <property type="entry name" value="PHOSPHOGLYCOLATE PHOSPHATASE"/>
    <property type="match status" value="1"/>
</dbReference>